<evidence type="ECO:0000313" key="7">
    <source>
        <dbReference type="EMBL" id="AWS06651.1"/>
    </source>
</evidence>
<dbReference type="InterPro" id="IPR023798">
    <property type="entry name" value="Ribosomal_uS7_dom"/>
</dbReference>
<dbReference type="GO" id="GO:0019843">
    <property type="term" value="F:rRNA binding"/>
    <property type="evidence" value="ECO:0007669"/>
    <property type="project" value="UniProtKB-KW"/>
</dbReference>
<evidence type="ECO:0000256" key="3">
    <source>
        <dbReference type="ARBA" id="ARBA00022884"/>
    </source>
</evidence>
<dbReference type="Gene3D" id="1.10.455.10">
    <property type="entry name" value="Ribosomal protein S7 domain"/>
    <property type="match status" value="1"/>
</dbReference>
<sequence length="154" mass="17785">MSRHRLLKNKIIKPDPIYYNKSINILINHIMKNGKKSLAYFIIYNTLNNICKKKKKPLFILNKAINRVTPKLSVQTKHKRGSIFKIPIEIKSTKGKILAIRWLLTASKKRFGKNMSLKFSSELIDAAKGRGEAIRKKELIHKIAESSRTLANFK</sequence>
<evidence type="ECO:0000256" key="1">
    <source>
        <dbReference type="ARBA" id="ARBA00007151"/>
    </source>
</evidence>
<dbReference type="EMBL" id="MF372930">
    <property type="protein sequence ID" value="AWS06651.1"/>
    <property type="molecule type" value="Genomic_DNA"/>
</dbReference>
<dbReference type="Pfam" id="PF00177">
    <property type="entry name" value="Ribosomal_S7"/>
    <property type="match status" value="1"/>
</dbReference>
<organism evidence="7">
    <name type="scientific">Mitrastemon kanehirai</name>
    <dbReference type="NCBI Taxonomy" id="1358725"/>
    <lineage>
        <taxon>Eukaryota</taxon>
        <taxon>Viridiplantae</taxon>
        <taxon>Streptophyta</taxon>
        <taxon>Embryophyta</taxon>
        <taxon>Tracheophyta</taxon>
        <taxon>Spermatophyta</taxon>
        <taxon>Magnoliopsida</taxon>
        <taxon>eudicotyledons</taxon>
        <taxon>Gunneridae</taxon>
        <taxon>Pentapetalae</taxon>
        <taxon>asterids</taxon>
        <taxon>Ericales</taxon>
        <taxon>Mitrastemonaceae</taxon>
        <taxon>Mitrastemon</taxon>
    </lineage>
</organism>
<dbReference type="NCBIfam" id="TIGR01029">
    <property type="entry name" value="rpsG_bact"/>
    <property type="match status" value="1"/>
</dbReference>
<evidence type="ECO:0000256" key="2">
    <source>
        <dbReference type="ARBA" id="ARBA00022730"/>
    </source>
</evidence>
<dbReference type="InterPro" id="IPR005717">
    <property type="entry name" value="Ribosomal_uS7_bac/org-type"/>
</dbReference>
<comment type="similarity">
    <text evidence="1">Belongs to the universal ribosomal protein uS7 family.</text>
</comment>
<feature type="domain" description="Small ribosomal subunit protein uS7" evidence="6">
    <location>
        <begin position="3"/>
        <end position="148"/>
    </location>
</feature>
<reference evidence="7" key="1">
    <citation type="submission" date="2017-06" db="EMBL/GenBank/DDBJ databases">
        <title>The plastome of Mitrastemon kanehirai.</title>
        <authorList>
            <person name="Shyu S.-Y."/>
            <person name="Hu J.-M."/>
        </authorList>
    </citation>
    <scope>NUCLEOTIDE SEQUENCE</scope>
</reference>
<proteinExistence type="inferred from homology"/>
<dbReference type="PANTHER" id="PTHR11205">
    <property type="entry name" value="RIBOSOMAL PROTEIN S7"/>
    <property type="match status" value="1"/>
</dbReference>
<keyword evidence="2" id="KW-0699">rRNA-binding</keyword>
<evidence type="ECO:0000256" key="4">
    <source>
        <dbReference type="ARBA" id="ARBA00022980"/>
    </source>
</evidence>
<protein>
    <submittedName>
        <fullName evidence="7">Ribosomal protein S7</fullName>
    </submittedName>
</protein>
<keyword evidence="5" id="KW-0687">Ribonucleoprotein</keyword>
<dbReference type="GO" id="GO:0003735">
    <property type="term" value="F:structural constituent of ribosome"/>
    <property type="evidence" value="ECO:0007669"/>
    <property type="project" value="InterPro"/>
</dbReference>
<dbReference type="PIRSF" id="PIRSF002122">
    <property type="entry name" value="RPS7p_RPS7a_RPS5e_RPS7o"/>
    <property type="match status" value="1"/>
</dbReference>
<evidence type="ECO:0000256" key="5">
    <source>
        <dbReference type="ARBA" id="ARBA00023274"/>
    </source>
</evidence>
<dbReference type="InterPro" id="IPR036823">
    <property type="entry name" value="Ribosomal_uS7_dom_sf"/>
</dbReference>
<keyword evidence="4 7" id="KW-0689">Ribosomal protein</keyword>
<dbReference type="AlphaFoldDB" id="A0A4Y1MDJ8"/>
<gene>
    <name evidence="7" type="primary">rps7</name>
</gene>
<dbReference type="GO" id="GO:0015935">
    <property type="term" value="C:small ribosomal subunit"/>
    <property type="evidence" value="ECO:0007669"/>
    <property type="project" value="InterPro"/>
</dbReference>
<accession>A0A4Y1MDJ8</accession>
<evidence type="ECO:0000259" key="6">
    <source>
        <dbReference type="Pfam" id="PF00177"/>
    </source>
</evidence>
<keyword evidence="3" id="KW-0694">RNA-binding</keyword>
<dbReference type="InterPro" id="IPR000235">
    <property type="entry name" value="Ribosomal_uS7"/>
</dbReference>
<dbReference type="SUPFAM" id="SSF47973">
    <property type="entry name" value="Ribosomal protein S7"/>
    <property type="match status" value="1"/>
</dbReference>
<keyword evidence="7" id="KW-0934">Plastid</keyword>
<dbReference type="GO" id="GO:0006412">
    <property type="term" value="P:translation"/>
    <property type="evidence" value="ECO:0007669"/>
    <property type="project" value="InterPro"/>
</dbReference>
<geneLocation type="plastid" evidence="7"/>
<name>A0A4Y1MDJ8_9ERIC</name>